<gene>
    <name evidence="1" type="ORF">AQUCO_01300560v1</name>
</gene>
<keyword evidence="2" id="KW-1185">Reference proteome</keyword>
<accession>A0A2G5E2B4</accession>
<evidence type="ECO:0000313" key="1">
    <source>
        <dbReference type="EMBL" id="PIA49904.1"/>
    </source>
</evidence>
<sequence length="79" mass="9181">MTHFTISVSGNLHTVLEKSGSHTEPPRNYNHILKLRGYKHITKQKVFCHNLPESFFLCCYKPMKPSNTSYLNVDINPIY</sequence>
<dbReference type="AlphaFoldDB" id="A0A2G5E2B4"/>
<protein>
    <submittedName>
        <fullName evidence="1">Uncharacterized protein</fullName>
    </submittedName>
</protein>
<reference evidence="1 2" key="1">
    <citation type="submission" date="2017-09" db="EMBL/GenBank/DDBJ databases">
        <title>WGS assembly of Aquilegia coerulea Goldsmith.</title>
        <authorList>
            <person name="Hodges S."/>
            <person name="Kramer E."/>
            <person name="Nordborg M."/>
            <person name="Tomkins J."/>
            <person name="Borevitz J."/>
            <person name="Derieg N."/>
            <person name="Yan J."/>
            <person name="Mihaltcheva S."/>
            <person name="Hayes R.D."/>
            <person name="Rokhsar D."/>
        </authorList>
    </citation>
    <scope>NUCLEOTIDE SEQUENCE [LARGE SCALE GENOMIC DNA]</scope>
    <source>
        <strain evidence="2">cv. Goldsmith</strain>
    </source>
</reference>
<name>A0A2G5E2B4_AQUCA</name>
<dbReference type="EMBL" id="KZ305030">
    <property type="protein sequence ID" value="PIA49904.1"/>
    <property type="molecule type" value="Genomic_DNA"/>
</dbReference>
<evidence type="ECO:0000313" key="2">
    <source>
        <dbReference type="Proteomes" id="UP000230069"/>
    </source>
</evidence>
<proteinExistence type="predicted"/>
<organism evidence="1 2">
    <name type="scientific">Aquilegia coerulea</name>
    <name type="common">Rocky mountain columbine</name>
    <dbReference type="NCBI Taxonomy" id="218851"/>
    <lineage>
        <taxon>Eukaryota</taxon>
        <taxon>Viridiplantae</taxon>
        <taxon>Streptophyta</taxon>
        <taxon>Embryophyta</taxon>
        <taxon>Tracheophyta</taxon>
        <taxon>Spermatophyta</taxon>
        <taxon>Magnoliopsida</taxon>
        <taxon>Ranunculales</taxon>
        <taxon>Ranunculaceae</taxon>
        <taxon>Thalictroideae</taxon>
        <taxon>Aquilegia</taxon>
    </lineage>
</organism>
<dbReference type="InParanoid" id="A0A2G5E2B4"/>
<dbReference type="Proteomes" id="UP000230069">
    <property type="component" value="Unassembled WGS sequence"/>
</dbReference>